<dbReference type="PANTHER" id="PTHR21212">
    <property type="entry name" value="BERNARDINELLI-SEIP CONGENITAL LIPODYSTROPHY 2 HOMOLOG BSCL2 PROTEIN"/>
    <property type="match status" value="1"/>
</dbReference>
<feature type="region of interest" description="Disordered" evidence="7">
    <location>
        <begin position="421"/>
        <end position="448"/>
    </location>
</feature>
<dbReference type="GO" id="GO:0140042">
    <property type="term" value="P:lipid droplet formation"/>
    <property type="evidence" value="ECO:0007669"/>
    <property type="project" value="UniProtKB-ARBA"/>
</dbReference>
<sequence>MSTSQTATLPRRVFSFHAHYTPGALPLAMFGLAKLQQHPHTLSLSLSLSQSETLKDMEATYPNSTFTDPPRLPPETPTFDEDDEYGLPKPTDWFSKLASLQIDLIYNCFATLSAPIFSLLSAASESYHQAEKAKETVETVVHQVPSTITYGSALLLKKIGFGLLGAAYVFMVLVMVLLLSALFGIGLVNLWVEEPVFVREGLHFDYTEPHPTAVFAFDSADDIYRHKSSYSRKYVRGIPVGHTFDVSLVLLMPESDFNRDIGVFQLSAEQLSVNGDVITRSSQPCMLRFRSFPVRLTRTFLMGVPLLLGISGETQKLTVQIIKNKEGHYPRTQAIRVTLIPRAGTSYIPQLYEAEIVMNSQLPWTKQLVRSWKWTFYVWTSLYIYVMFLVLLMICCRPLFFPMTMISAGTAATPAAGDVAEVPSYSSNRESSSAERRRRARGSRAISRDDESEDVQELLRKWKRSRSKSKAIYLQPGDLNLPETVGSSGPSTISITRDDASVAAPEEVGDSESVCL</sequence>
<dbReference type="CDD" id="cd23995">
    <property type="entry name" value="Seipin_BSCL2_like"/>
    <property type="match status" value="1"/>
</dbReference>
<gene>
    <name evidence="9" type="ORF">DVH24_030301</name>
</gene>
<dbReference type="AlphaFoldDB" id="A0A498KAA3"/>
<protein>
    <recommendedName>
        <fullName evidence="11">Seipin 1A</fullName>
    </recommendedName>
</protein>
<proteinExistence type="predicted"/>
<feature type="transmembrane region" description="Helical" evidence="8">
    <location>
        <begin position="374"/>
        <end position="394"/>
    </location>
</feature>
<dbReference type="PANTHER" id="PTHR21212:SF5">
    <property type="entry name" value="SEIPIN-1"/>
    <property type="match status" value="1"/>
</dbReference>
<comment type="subcellular location">
    <subcellularLocation>
        <location evidence="1">Endoplasmic reticulum membrane</location>
        <topology evidence="1">Multi-pass membrane protein</topology>
    </subcellularLocation>
</comment>
<dbReference type="Proteomes" id="UP000290289">
    <property type="component" value="Chromosome 4"/>
</dbReference>
<feature type="transmembrane region" description="Helical" evidence="8">
    <location>
        <begin position="159"/>
        <end position="192"/>
    </location>
</feature>
<evidence type="ECO:0000256" key="1">
    <source>
        <dbReference type="ARBA" id="ARBA00004477"/>
    </source>
</evidence>
<evidence type="ECO:0008006" key="11">
    <source>
        <dbReference type="Google" id="ProtNLM"/>
    </source>
</evidence>
<dbReference type="GO" id="GO:0006629">
    <property type="term" value="P:lipid metabolic process"/>
    <property type="evidence" value="ECO:0007669"/>
    <property type="project" value="UniProtKB-KW"/>
</dbReference>
<organism evidence="9 10">
    <name type="scientific">Malus domestica</name>
    <name type="common">Apple</name>
    <name type="synonym">Pyrus malus</name>
    <dbReference type="NCBI Taxonomy" id="3750"/>
    <lineage>
        <taxon>Eukaryota</taxon>
        <taxon>Viridiplantae</taxon>
        <taxon>Streptophyta</taxon>
        <taxon>Embryophyta</taxon>
        <taxon>Tracheophyta</taxon>
        <taxon>Spermatophyta</taxon>
        <taxon>Magnoliopsida</taxon>
        <taxon>eudicotyledons</taxon>
        <taxon>Gunneridae</taxon>
        <taxon>Pentapetalae</taxon>
        <taxon>rosids</taxon>
        <taxon>fabids</taxon>
        <taxon>Rosales</taxon>
        <taxon>Rosaceae</taxon>
        <taxon>Amygdaloideae</taxon>
        <taxon>Maleae</taxon>
        <taxon>Malus</taxon>
    </lineage>
</organism>
<keyword evidence="5" id="KW-0443">Lipid metabolism</keyword>
<feature type="compositionally biased region" description="Polar residues" evidence="7">
    <location>
        <begin position="485"/>
        <end position="495"/>
    </location>
</feature>
<evidence type="ECO:0000256" key="7">
    <source>
        <dbReference type="SAM" id="MobiDB-lite"/>
    </source>
</evidence>
<keyword evidence="3" id="KW-0256">Endoplasmic reticulum</keyword>
<evidence type="ECO:0000256" key="2">
    <source>
        <dbReference type="ARBA" id="ARBA00022692"/>
    </source>
</evidence>
<evidence type="ECO:0000256" key="4">
    <source>
        <dbReference type="ARBA" id="ARBA00022989"/>
    </source>
</evidence>
<evidence type="ECO:0000256" key="3">
    <source>
        <dbReference type="ARBA" id="ARBA00022824"/>
    </source>
</evidence>
<keyword evidence="6 8" id="KW-0472">Membrane</keyword>
<evidence type="ECO:0000313" key="9">
    <source>
        <dbReference type="EMBL" id="RXI02372.1"/>
    </source>
</evidence>
<evidence type="ECO:0000313" key="10">
    <source>
        <dbReference type="Proteomes" id="UP000290289"/>
    </source>
</evidence>
<name>A0A498KAA3_MALDO</name>
<dbReference type="STRING" id="3750.A0A498KAA3"/>
<comment type="caution">
    <text evidence="9">The sequence shown here is derived from an EMBL/GenBank/DDBJ whole genome shotgun (WGS) entry which is preliminary data.</text>
</comment>
<dbReference type="InterPro" id="IPR009617">
    <property type="entry name" value="Seipin"/>
</dbReference>
<dbReference type="Pfam" id="PF06775">
    <property type="entry name" value="Seipin"/>
    <property type="match status" value="1"/>
</dbReference>
<evidence type="ECO:0000256" key="6">
    <source>
        <dbReference type="ARBA" id="ARBA00023136"/>
    </source>
</evidence>
<keyword evidence="2 8" id="KW-0812">Transmembrane</keyword>
<reference evidence="9 10" key="1">
    <citation type="submission" date="2018-10" db="EMBL/GenBank/DDBJ databases">
        <title>A high-quality apple genome assembly.</title>
        <authorList>
            <person name="Hu J."/>
        </authorList>
    </citation>
    <scope>NUCLEOTIDE SEQUENCE [LARGE SCALE GENOMIC DNA]</scope>
    <source>
        <strain evidence="10">cv. HFTH1</strain>
        <tissue evidence="9">Young leaf</tissue>
    </source>
</reference>
<accession>A0A498KAA3</accession>
<keyword evidence="4 8" id="KW-1133">Transmembrane helix</keyword>
<keyword evidence="10" id="KW-1185">Reference proteome</keyword>
<dbReference type="GO" id="GO:0005789">
    <property type="term" value="C:endoplasmic reticulum membrane"/>
    <property type="evidence" value="ECO:0007669"/>
    <property type="project" value="UniProtKB-SubCell"/>
</dbReference>
<evidence type="ECO:0000256" key="8">
    <source>
        <dbReference type="SAM" id="Phobius"/>
    </source>
</evidence>
<dbReference type="EMBL" id="RDQH01000330">
    <property type="protein sequence ID" value="RXI02372.1"/>
    <property type="molecule type" value="Genomic_DNA"/>
</dbReference>
<feature type="region of interest" description="Disordered" evidence="7">
    <location>
        <begin position="478"/>
        <end position="516"/>
    </location>
</feature>
<evidence type="ECO:0000256" key="5">
    <source>
        <dbReference type="ARBA" id="ARBA00023098"/>
    </source>
</evidence>